<comment type="caution">
    <text evidence="3">The sequence shown here is derived from an EMBL/GenBank/DDBJ whole genome shotgun (WGS) entry which is preliminary data.</text>
</comment>
<proteinExistence type="predicted"/>
<evidence type="ECO:0000313" key="4">
    <source>
        <dbReference type="Proteomes" id="UP000807115"/>
    </source>
</evidence>
<keyword evidence="1" id="KW-1133">Transmembrane helix</keyword>
<organism evidence="3 4">
    <name type="scientific">Sorghum bicolor</name>
    <name type="common">Sorghum</name>
    <name type="synonym">Sorghum vulgare</name>
    <dbReference type="NCBI Taxonomy" id="4558"/>
    <lineage>
        <taxon>Eukaryota</taxon>
        <taxon>Viridiplantae</taxon>
        <taxon>Streptophyta</taxon>
        <taxon>Embryophyta</taxon>
        <taxon>Tracheophyta</taxon>
        <taxon>Spermatophyta</taxon>
        <taxon>Magnoliopsida</taxon>
        <taxon>Liliopsida</taxon>
        <taxon>Poales</taxon>
        <taxon>Poaceae</taxon>
        <taxon>PACMAD clade</taxon>
        <taxon>Panicoideae</taxon>
        <taxon>Andropogonodae</taxon>
        <taxon>Andropogoneae</taxon>
        <taxon>Sorghinae</taxon>
        <taxon>Sorghum</taxon>
    </lineage>
</organism>
<protein>
    <submittedName>
        <fullName evidence="3">Uncharacterized protein</fullName>
    </submittedName>
</protein>
<name>A0A921QDA7_SORBI</name>
<evidence type="ECO:0000313" key="3">
    <source>
        <dbReference type="EMBL" id="KAG0518265.1"/>
    </source>
</evidence>
<keyword evidence="2" id="KW-0732">Signal</keyword>
<evidence type="ECO:0000256" key="2">
    <source>
        <dbReference type="SAM" id="SignalP"/>
    </source>
</evidence>
<feature type="chain" id="PRO_5037502535" evidence="2">
    <location>
        <begin position="24"/>
        <end position="104"/>
    </location>
</feature>
<feature type="transmembrane region" description="Helical" evidence="1">
    <location>
        <begin position="56"/>
        <end position="82"/>
    </location>
</feature>
<dbReference type="AlphaFoldDB" id="A0A921QDA7"/>
<dbReference type="Proteomes" id="UP000807115">
    <property type="component" value="Chromosome 9"/>
</dbReference>
<reference evidence="3" key="2">
    <citation type="submission" date="2020-10" db="EMBL/GenBank/DDBJ databases">
        <authorList>
            <person name="Cooper E.A."/>
            <person name="Brenton Z.W."/>
            <person name="Flinn B.S."/>
            <person name="Jenkins J."/>
            <person name="Shu S."/>
            <person name="Flowers D."/>
            <person name="Luo F."/>
            <person name="Wang Y."/>
            <person name="Xia P."/>
            <person name="Barry K."/>
            <person name="Daum C."/>
            <person name="Lipzen A."/>
            <person name="Yoshinaga Y."/>
            <person name="Schmutz J."/>
            <person name="Saski C."/>
            <person name="Vermerris W."/>
            <person name="Kresovich S."/>
        </authorList>
    </citation>
    <scope>NUCLEOTIDE SEQUENCE</scope>
</reference>
<accession>A0A921QDA7</accession>
<keyword evidence="1" id="KW-0812">Transmembrane</keyword>
<feature type="signal peptide" evidence="2">
    <location>
        <begin position="1"/>
        <end position="23"/>
    </location>
</feature>
<sequence>MLARYQNWNVLFHLMVEIAACRASQFQCMNEAYIRWKEKLNVDAKSRNDLEEGTGLLVWLLANVFLAVLHQILAYTCCTFYVTKVLQQSYAVVNRISSSFPGVL</sequence>
<keyword evidence="1" id="KW-0472">Membrane</keyword>
<dbReference type="EMBL" id="CM027688">
    <property type="protein sequence ID" value="KAG0518265.1"/>
    <property type="molecule type" value="Genomic_DNA"/>
</dbReference>
<reference evidence="3" key="1">
    <citation type="journal article" date="2019" name="BMC Genomics">
        <title>A new reference genome for Sorghum bicolor reveals high levels of sequence similarity between sweet and grain genotypes: implications for the genetics of sugar metabolism.</title>
        <authorList>
            <person name="Cooper E.A."/>
            <person name="Brenton Z.W."/>
            <person name="Flinn B.S."/>
            <person name="Jenkins J."/>
            <person name="Shu S."/>
            <person name="Flowers D."/>
            <person name="Luo F."/>
            <person name="Wang Y."/>
            <person name="Xia P."/>
            <person name="Barry K."/>
            <person name="Daum C."/>
            <person name="Lipzen A."/>
            <person name="Yoshinaga Y."/>
            <person name="Schmutz J."/>
            <person name="Saski C."/>
            <person name="Vermerris W."/>
            <person name="Kresovich S."/>
        </authorList>
    </citation>
    <scope>NUCLEOTIDE SEQUENCE</scope>
</reference>
<gene>
    <name evidence="3" type="ORF">BDA96_09G161000</name>
</gene>
<evidence type="ECO:0000256" key="1">
    <source>
        <dbReference type="SAM" id="Phobius"/>
    </source>
</evidence>